<evidence type="ECO:0000256" key="7">
    <source>
        <dbReference type="ARBA" id="ARBA00022967"/>
    </source>
</evidence>
<keyword evidence="10 11" id="KW-0472">Membrane</keyword>
<keyword evidence="9" id="KW-0445">Lipid transport</keyword>
<evidence type="ECO:0000256" key="9">
    <source>
        <dbReference type="ARBA" id="ARBA00023055"/>
    </source>
</evidence>
<feature type="domain" description="ABC transmembrane type-1" evidence="13">
    <location>
        <begin position="33"/>
        <end position="334"/>
    </location>
</feature>
<dbReference type="PROSITE" id="PS00211">
    <property type="entry name" value="ABC_TRANSPORTER_1"/>
    <property type="match status" value="1"/>
</dbReference>
<evidence type="ECO:0000259" key="12">
    <source>
        <dbReference type="PROSITE" id="PS50893"/>
    </source>
</evidence>
<accession>A0AA37WY62</accession>
<dbReference type="PANTHER" id="PTHR43394">
    <property type="entry name" value="ATP-DEPENDENT PERMEASE MDL1, MITOCHONDRIAL"/>
    <property type="match status" value="1"/>
</dbReference>
<comment type="subcellular location">
    <subcellularLocation>
        <location evidence="1">Cell membrane</location>
        <topology evidence="1">Multi-pass membrane protein</topology>
    </subcellularLocation>
</comment>
<keyword evidence="7" id="KW-1278">Translocase</keyword>
<evidence type="ECO:0000256" key="6">
    <source>
        <dbReference type="ARBA" id="ARBA00022840"/>
    </source>
</evidence>
<dbReference type="Gene3D" id="1.20.1560.10">
    <property type="entry name" value="ABC transporter type 1, transmembrane domain"/>
    <property type="match status" value="1"/>
</dbReference>
<dbReference type="EMBL" id="BSPO01000003">
    <property type="protein sequence ID" value="GLS84169.1"/>
    <property type="molecule type" value="Genomic_DNA"/>
</dbReference>
<feature type="transmembrane region" description="Helical" evidence="11">
    <location>
        <begin position="89"/>
        <end position="116"/>
    </location>
</feature>
<evidence type="ECO:0000256" key="2">
    <source>
        <dbReference type="ARBA" id="ARBA00022448"/>
    </source>
</evidence>
<evidence type="ECO:0000256" key="4">
    <source>
        <dbReference type="ARBA" id="ARBA00022692"/>
    </source>
</evidence>
<dbReference type="InterPro" id="IPR017871">
    <property type="entry name" value="ABC_transporter-like_CS"/>
</dbReference>
<evidence type="ECO:0000256" key="1">
    <source>
        <dbReference type="ARBA" id="ARBA00004651"/>
    </source>
</evidence>
<keyword evidence="3" id="KW-1003">Cell membrane</keyword>
<protein>
    <submittedName>
        <fullName evidence="14">Lipid A export ATP-binding/permease protein MsbA</fullName>
    </submittedName>
</protein>
<dbReference type="Pfam" id="PF00005">
    <property type="entry name" value="ABC_tran"/>
    <property type="match status" value="1"/>
</dbReference>
<comment type="caution">
    <text evidence="14">The sequence shown here is derived from an EMBL/GenBank/DDBJ whole genome shotgun (WGS) entry which is preliminary data.</text>
</comment>
<evidence type="ECO:0000256" key="3">
    <source>
        <dbReference type="ARBA" id="ARBA00022475"/>
    </source>
</evidence>
<reference evidence="14 15" key="1">
    <citation type="journal article" date="2014" name="Int. J. Syst. Evol. Microbiol.">
        <title>Complete genome sequence of Corynebacterium casei LMG S-19264T (=DSM 44701T), isolated from a smear-ripened cheese.</title>
        <authorList>
            <consortium name="US DOE Joint Genome Institute (JGI-PGF)"/>
            <person name="Walter F."/>
            <person name="Albersmeier A."/>
            <person name="Kalinowski J."/>
            <person name="Ruckert C."/>
        </authorList>
    </citation>
    <scope>NUCLEOTIDE SEQUENCE [LARGE SCALE GENOMIC DNA]</scope>
    <source>
        <strain evidence="14 15">NBRC 112785</strain>
    </source>
</reference>
<dbReference type="Gene3D" id="3.40.50.300">
    <property type="entry name" value="P-loop containing nucleotide triphosphate hydrolases"/>
    <property type="match status" value="1"/>
</dbReference>
<dbReference type="GO" id="GO:0005886">
    <property type="term" value="C:plasma membrane"/>
    <property type="evidence" value="ECO:0007669"/>
    <property type="project" value="UniProtKB-SubCell"/>
</dbReference>
<dbReference type="InterPro" id="IPR003439">
    <property type="entry name" value="ABC_transporter-like_ATP-bd"/>
</dbReference>
<organism evidence="14 15">
    <name type="scientific">Paraferrimonas haliotis</name>
    <dbReference type="NCBI Taxonomy" id="2013866"/>
    <lineage>
        <taxon>Bacteria</taxon>
        <taxon>Pseudomonadati</taxon>
        <taxon>Pseudomonadota</taxon>
        <taxon>Gammaproteobacteria</taxon>
        <taxon>Alteromonadales</taxon>
        <taxon>Ferrimonadaceae</taxon>
        <taxon>Paraferrimonas</taxon>
    </lineage>
</organism>
<keyword evidence="8 11" id="KW-1133">Transmembrane helix</keyword>
<name>A0AA37WY62_9GAMM</name>
<feature type="transmembrane region" description="Helical" evidence="11">
    <location>
        <begin position="191"/>
        <end position="209"/>
    </location>
</feature>
<evidence type="ECO:0000313" key="14">
    <source>
        <dbReference type="EMBL" id="GLS84169.1"/>
    </source>
</evidence>
<dbReference type="InterPro" id="IPR011917">
    <property type="entry name" value="ABC_transpr_lipidA"/>
</dbReference>
<dbReference type="PROSITE" id="PS50893">
    <property type="entry name" value="ABC_TRANSPORTER_2"/>
    <property type="match status" value="1"/>
</dbReference>
<dbReference type="GO" id="GO:0016887">
    <property type="term" value="F:ATP hydrolysis activity"/>
    <property type="evidence" value="ECO:0007669"/>
    <property type="project" value="InterPro"/>
</dbReference>
<proteinExistence type="predicted"/>
<evidence type="ECO:0000256" key="11">
    <source>
        <dbReference type="SAM" id="Phobius"/>
    </source>
</evidence>
<keyword evidence="6 14" id="KW-0067">ATP-binding</keyword>
<dbReference type="InterPro" id="IPR039421">
    <property type="entry name" value="Type_1_exporter"/>
</dbReference>
<dbReference type="Proteomes" id="UP001157439">
    <property type="component" value="Unassembled WGS sequence"/>
</dbReference>
<dbReference type="AlphaFoldDB" id="A0AA37WY62"/>
<evidence type="ECO:0000259" key="13">
    <source>
        <dbReference type="PROSITE" id="PS50929"/>
    </source>
</evidence>
<feature type="transmembrane region" description="Helical" evidence="11">
    <location>
        <begin position="268"/>
        <end position="293"/>
    </location>
</feature>
<dbReference type="GO" id="GO:0015421">
    <property type="term" value="F:ABC-type oligopeptide transporter activity"/>
    <property type="evidence" value="ECO:0007669"/>
    <property type="project" value="TreeGrafter"/>
</dbReference>
<evidence type="ECO:0000256" key="8">
    <source>
        <dbReference type="ARBA" id="ARBA00022989"/>
    </source>
</evidence>
<dbReference type="InterPro" id="IPR003593">
    <property type="entry name" value="AAA+_ATPase"/>
</dbReference>
<feature type="transmembrane region" description="Helical" evidence="11">
    <location>
        <begin position="30"/>
        <end position="53"/>
    </location>
</feature>
<keyword evidence="4 11" id="KW-0812">Transmembrane</keyword>
<dbReference type="InterPro" id="IPR027417">
    <property type="entry name" value="P-loop_NTPase"/>
</dbReference>
<dbReference type="RefSeq" id="WP_095498337.1">
    <property type="nucleotide sequence ID" value="NZ_BSPO01000003.1"/>
</dbReference>
<dbReference type="GO" id="GO:0005524">
    <property type="term" value="F:ATP binding"/>
    <property type="evidence" value="ECO:0007669"/>
    <property type="project" value="UniProtKB-KW"/>
</dbReference>
<dbReference type="InterPro" id="IPR036640">
    <property type="entry name" value="ABC1_TM_sf"/>
</dbReference>
<dbReference type="Pfam" id="PF00664">
    <property type="entry name" value="ABC_membrane"/>
    <property type="match status" value="1"/>
</dbReference>
<feature type="transmembrane region" description="Helical" evidence="11">
    <location>
        <begin position="299"/>
        <end position="319"/>
    </location>
</feature>
<sequence length="608" mass="66712">MAKSLQPVNHDNEVWPVFKRLMHYIAPLKSMLFVSIIALMVYGVVDALFIAFLKPFIDEGFDTGNATGLSGEVMSNAGLGADSGIDVLAIAPFVVIVMFIIRGLANFVSTYALAYVSNQIILRMRQQVFEHYLKLPVSYIDQQNTGSLISRVTYDTEQIARASGNALITIVRDSVSVLAYLGWMFYLSWQLTLSILVIAPLIGLVISIVSKRFRKVSVQIQAAMGDVTVATEQMVKGHKNVLIFGGQKIESERFAKVNDRNRSRNMKLALAQSISQPVIMIIGSFALAFVLFAANIDSFKAELTAGAFASMIAAMLAMLQPIKNLTRVNAEFQRGIAACSTVFALLDTEVEKDTGQYQVERVQGNIAFNQVDFRYPGAHDLALKSFNLNLEKGKTLALVGRSGSGKSTVTNLITRFYDQLEQGSITIDGRSISDYKLTNLRAQIAMVSQQVNLFNDTIANNIAYAMDQSVSRAQIEAAATAAHAMEFINDLPDGLDTEVGEDGVLLSGGQRQRIAIARAILRDAPILVLDEATSALDTESERAIQDALVNLQKQRTSIVVAHRLSTIENADVIMVMDKGRVIEQGDHSSLMAKQGAYYQLYQMQFGSE</sequence>
<keyword evidence="2" id="KW-0813">Transport</keyword>
<dbReference type="CDD" id="cd18552">
    <property type="entry name" value="ABC_6TM_MsbA_like"/>
    <property type="match status" value="1"/>
</dbReference>
<dbReference type="SUPFAM" id="SSF90123">
    <property type="entry name" value="ABC transporter transmembrane region"/>
    <property type="match status" value="1"/>
</dbReference>
<evidence type="ECO:0000256" key="10">
    <source>
        <dbReference type="ARBA" id="ARBA00023136"/>
    </source>
</evidence>
<dbReference type="SUPFAM" id="SSF52540">
    <property type="entry name" value="P-loop containing nucleoside triphosphate hydrolases"/>
    <property type="match status" value="1"/>
</dbReference>
<dbReference type="SMART" id="SM00382">
    <property type="entry name" value="AAA"/>
    <property type="match status" value="1"/>
</dbReference>
<dbReference type="PROSITE" id="PS50929">
    <property type="entry name" value="ABC_TM1F"/>
    <property type="match status" value="1"/>
</dbReference>
<keyword evidence="5" id="KW-0547">Nucleotide-binding</keyword>
<evidence type="ECO:0000313" key="15">
    <source>
        <dbReference type="Proteomes" id="UP001157439"/>
    </source>
</evidence>
<keyword evidence="15" id="KW-1185">Reference proteome</keyword>
<dbReference type="PANTHER" id="PTHR43394:SF1">
    <property type="entry name" value="ATP-BINDING CASSETTE SUB-FAMILY B MEMBER 10, MITOCHONDRIAL"/>
    <property type="match status" value="1"/>
</dbReference>
<dbReference type="NCBIfam" id="TIGR02203">
    <property type="entry name" value="MsbA_lipidA"/>
    <property type="match status" value="1"/>
</dbReference>
<evidence type="ECO:0000256" key="5">
    <source>
        <dbReference type="ARBA" id="ARBA00022741"/>
    </source>
</evidence>
<gene>
    <name evidence="14" type="primary">msbA</name>
    <name evidence="14" type="ORF">GCM10007894_21460</name>
</gene>
<feature type="domain" description="ABC transporter" evidence="12">
    <location>
        <begin position="366"/>
        <end position="603"/>
    </location>
</feature>
<dbReference type="GO" id="GO:0034040">
    <property type="term" value="F:ATPase-coupled lipid transmembrane transporter activity"/>
    <property type="evidence" value="ECO:0007669"/>
    <property type="project" value="InterPro"/>
</dbReference>
<dbReference type="InterPro" id="IPR011527">
    <property type="entry name" value="ABC1_TM_dom"/>
</dbReference>
<dbReference type="FunFam" id="3.40.50.300:FF:000140">
    <property type="entry name" value="Lipid A export ATP-binding/permease protein MsbA"/>
    <property type="match status" value="1"/>
</dbReference>